<dbReference type="EMBL" id="QHLZ01000013">
    <property type="protein sequence ID" value="PXA64242.1"/>
    <property type="molecule type" value="Genomic_DNA"/>
</dbReference>
<dbReference type="Proteomes" id="UP000246303">
    <property type="component" value="Unassembled WGS sequence"/>
</dbReference>
<evidence type="ECO:0000313" key="2">
    <source>
        <dbReference type="EMBL" id="PXA64242.1"/>
    </source>
</evidence>
<dbReference type="Pfam" id="PF13333">
    <property type="entry name" value="rve_2"/>
    <property type="match status" value="1"/>
</dbReference>
<sequence>MRLNSDHGVQYTSRELGSRCAGNSIRQSMGLAGVCWDCAVAESFFSTIKNEFYHHYSFETRREDERATMRYIEVFYNRWRPYTHNDGLPPATAMTNFTTQNQQQLLAA</sequence>
<dbReference type="OrthoDB" id="4281720at2"/>
<dbReference type="InterPro" id="IPR036397">
    <property type="entry name" value="RNaseH_sf"/>
</dbReference>
<reference evidence="2 3" key="1">
    <citation type="submission" date="2018-05" db="EMBL/GenBank/DDBJ databases">
        <title>Genetic diversity of glacier-inhabiting Cryobacterium bacteria in China and description of Cryobacterium mengkeensis sp. nov. and Arthrobacter glacialis sp. nov.</title>
        <authorList>
            <person name="Liu Q."/>
            <person name="Xin Y.-H."/>
        </authorList>
    </citation>
    <scope>NUCLEOTIDE SEQUENCE [LARGE SCALE GENOMIC DNA]</scope>
    <source>
        <strain evidence="2 3">GP3</strain>
    </source>
</reference>
<keyword evidence="3" id="KW-1185">Reference proteome</keyword>
<evidence type="ECO:0000259" key="1">
    <source>
        <dbReference type="PROSITE" id="PS50994"/>
    </source>
</evidence>
<dbReference type="SUPFAM" id="SSF53098">
    <property type="entry name" value="Ribonuclease H-like"/>
    <property type="match status" value="1"/>
</dbReference>
<organism evidence="2 3">
    <name type="scientific">Arthrobacter psychrochitiniphilus</name>
    <dbReference type="NCBI Taxonomy" id="291045"/>
    <lineage>
        <taxon>Bacteria</taxon>
        <taxon>Bacillati</taxon>
        <taxon>Actinomycetota</taxon>
        <taxon>Actinomycetes</taxon>
        <taxon>Micrococcales</taxon>
        <taxon>Micrococcaceae</taxon>
        <taxon>Arthrobacter</taxon>
    </lineage>
</organism>
<dbReference type="InterPro" id="IPR012337">
    <property type="entry name" value="RNaseH-like_sf"/>
</dbReference>
<dbReference type="GO" id="GO:0015074">
    <property type="term" value="P:DNA integration"/>
    <property type="evidence" value="ECO:0007669"/>
    <property type="project" value="InterPro"/>
</dbReference>
<dbReference type="AlphaFoldDB" id="A0A2V3DMQ4"/>
<proteinExistence type="predicted"/>
<feature type="domain" description="Integrase catalytic" evidence="1">
    <location>
        <begin position="1"/>
        <end position="98"/>
    </location>
</feature>
<dbReference type="InterPro" id="IPR001584">
    <property type="entry name" value="Integrase_cat-core"/>
</dbReference>
<dbReference type="PANTHER" id="PTHR46889">
    <property type="entry name" value="TRANSPOSASE INSF FOR INSERTION SEQUENCE IS3B-RELATED"/>
    <property type="match status" value="1"/>
</dbReference>
<name>A0A2V3DMQ4_9MICC</name>
<dbReference type="InterPro" id="IPR050900">
    <property type="entry name" value="Transposase_IS3/IS150/IS904"/>
</dbReference>
<dbReference type="GO" id="GO:0003676">
    <property type="term" value="F:nucleic acid binding"/>
    <property type="evidence" value="ECO:0007669"/>
    <property type="project" value="InterPro"/>
</dbReference>
<evidence type="ECO:0000313" key="3">
    <source>
        <dbReference type="Proteomes" id="UP000246303"/>
    </source>
</evidence>
<comment type="caution">
    <text evidence="2">The sequence shown here is derived from an EMBL/GenBank/DDBJ whole genome shotgun (WGS) entry which is preliminary data.</text>
</comment>
<dbReference type="Gene3D" id="3.30.420.10">
    <property type="entry name" value="Ribonuclease H-like superfamily/Ribonuclease H"/>
    <property type="match status" value="1"/>
</dbReference>
<accession>A0A2V3DMQ4</accession>
<dbReference type="PROSITE" id="PS50994">
    <property type="entry name" value="INTEGRASE"/>
    <property type="match status" value="1"/>
</dbReference>
<gene>
    <name evidence="2" type="ORF">CVS29_15830</name>
</gene>
<protein>
    <recommendedName>
        <fullName evidence="1">Integrase catalytic domain-containing protein</fullName>
    </recommendedName>
</protein>
<dbReference type="PANTHER" id="PTHR46889:SF4">
    <property type="entry name" value="TRANSPOSASE INSO FOR INSERTION SEQUENCE ELEMENT IS911B-RELATED"/>
    <property type="match status" value="1"/>
</dbReference>